<keyword evidence="2" id="KW-1185">Reference proteome</keyword>
<dbReference type="Proteomes" id="UP000828390">
    <property type="component" value="Unassembled WGS sequence"/>
</dbReference>
<evidence type="ECO:0000313" key="1">
    <source>
        <dbReference type="EMBL" id="KAH3720977.1"/>
    </source>
</evidence>
<protein>
    <submittedName>
        <fullName evidence="1">Uncharacterized protein</fullName>
    </submittedName>
</protein>
<reference evidence="1" key="1">
    <citation type="journal article" date="2019" name="bioRxiv">
        <title>The Genome of the Zebra Mussel, Dreissena polymorpha: A Resource for Invasive Species Research.</title>
        <authorList>
            <person name="McCartney M.A."/>
            <person name="Auch B."/>
            <person name="Kono T."/>
            <person name="Mallez S."/>
            <person name="Zhang Y."/>
            <person name="Obille A."/>
            <person name="Becker A."/>
            <person name="Abrahante J.E."/>
            <person name="Garbe J."/>
            <person name="Badalamenti J.P."/>
            <person name="Herman A."/>
            <person name="Mangelson H."/>
            <person name="Liachko I."/>
            <person name="Sullivan S."/>
            <person name="Sone E.D."/>
            <person name="Koren S."/>
            <person name="Silverstein K.A.T."/>
            <person name="Beckman K.B."/>
            <person name="Gohl D.M."/>
        </authorList>
    </citation>
    <scope>NUCLEOTIDE SEQUENCE</scope>
    <source>
        <strain evidence="1">Duluth1</strain>
        <tissue evidence="1">Whole animal</tissue>
    </source>
</reference>
<sequence length="99" mass="11225">MQETDYQTLADRGLKGCDYEHIADLDVLSSEYVDEAKVTETSLQSNVQNIGRHRRWLPKTNGCKAVKGHINTSENKGLAVTLNKYHLHHNTSVNRAFNE</sequence>
<reference evidence="1" key="2">
    <citation type="submission" date="2020-11" db="EMBL/GenBank/DDBJ databases">
        <authorList>
            <person name="McCartney M.A."/>
            <person name="Auch B."/>
            <person name="Kono T."/>
            <person name="Mallez S."/>
            <person name="Becker A."/>
            <person name="Gohl D.M."/>
            <person name="Silverstein K.A.T."/>
            <person name="Koren S."/>
            <person name="Bechman K.B."/>
            <person name="Herman A."/>
            <person name="Abrahante J.E."/>
            <person name="Garbe J."/>
        </authorList>
    </citation>
    <scope>NUCLEOTIDE SEQUENCE</scope>
    <source>
        <strain evidence="1">Duluth1</strain>
        <tissue evidence="1">Whole animal</tissue>
    </source>
</reference>
<comment type="caution">
    <text evidence="1">The sequence shown here is derived from an EMBL/GenBank/DDBJ whole genome shotgun (WGS) entry which is preliminary data.</text>
</comment>
<name>A0A9D4HJK9_DREPO</name>
<organism evidence="1 2">
    <name type="scientific">Dreissena polymorpha</name>
    <name type="common">Zebra mussel</name>
    <name type="synonym">Mytilus polymorpha</name>
    <dbReference type="NCBI Taxonomy" id="45954"/>
    <lineage>
        <taxon>Eukaryota</taxon>
        <taxon>Metazoa</taxon>
        <taxon>Spiralia</taxon>
        <taxon>Lophotrochozoa</taxon>
        <taxon>Mollusca</taxon>
        <taxon>Bivalvia</taxon>
        <taxon>Autobranchia</taxon>
        <taxon>Heteroconchia</taxon>
        <taxon>Euheterodonta</taxon>
        <taxon>Imparidentia</taxon>
        <taxon>Neoheterodontei</taxon>
        <taxon>Myida</taxon>
        <taxon>Dreissenoidea</taxon>
        <taxon>Dreissenidae</taxon>
        <taxon>Dreissena</taxon>
    </lineage>
</organism>
<proteinExistence type="predicted"/>
<dbReference type="EMBL" id="JAIWYP010000013">
    <property type="protein sequence ID" value="KAH3720977.1"/>
    <property type="molecule type" value="Genomic_DNA"/>
</dbReference>
<evidence type="ECO:0000313" key="2">
    <source>
        <dbReference type="Proteomes" id="UP000828390"/>
    </source>
</evidence>
<gene>
    <name evidence="1" type="ORF">DPMN_063889</name>
</gene>
<dbReference type="AlphaFoldDB" id="A0A9D4HJK9"/>
<accession>A0A9D4HJK9</accession>